<feature type="compositionally biased region" description="Low complexity" evidence="1">
    <location>
        <begin position="626"/>
        <end position="635"/>
    </location>
</feature>
<evidence type="ECO:0000313" key="3">
    <source>
        <dbReference type="EMBL" id="CCF52655.1"/>
    </source>
</evidence>
<comment type="caution">
    <text evidence="3">The sequence shown here is derived from an EMBL/GenBank/DDBJ whole genome shotgun (WGS) entry which is preliminary data.</text>
</comment>
<proteinExistence type="predicted"/>
<feature type="compositionally biased region" description="Low complexity" evidence="1">
    <location>
        <begin position="47"/>
        <end position="61"/>
    </location>
</feature>
<organism evidence="3 4">
    <name type="scientific">Ustilago hordei</name>
    <name type="common">Barley covered smut fungus</name>
    <dbReference type="NCBI Taxonomy" id="120017"/>
    <lineage>
        <taxon>Eukaryota</taxon>
        <taxon>Fungi</taxon>
        <taxon>Dikarya</taxon>
        <taxon>Basidiomycota</taxon>
        <taxon>Ustilaginomycotina</taxon>
        <taxon>Ustilaginomycetes</taxon>
        <taxon>Ustilaginales</taxon>
        <taxon>Ustilaginaceae</taxon>
        <taxon>Ustilago</taxon>
    </lineage>
</organism>
<evidence type="ECO:0000259" key="2">
    <source>
        <dbReference type="Pfam" id="PF19189"/>
    </source>
</evidence>
<dbReference type="OMA" id="RESIAMC"/>
<dbReference type="STRING" id="1128400.I2G0G2"/>
<sequence>MASALARSVRRLGLSASASSSPSSSTVEIQRNFSASIRRSDQDNQKPQSQSSEEASSPFSSTGAVSTESKDTLSTEYQPPSQSRGPWPLDSQPSSDEAPSSSSNPYTGLFDGSNPFPKVPVPKLSPTRTSTKPAPSEKGNWLSDQLETLSSPSPSSSTRHSRSRYETPDGRRKHSIPRSVLFAESGSTRRSDGFRPRIPSSSSYPVRRRLDRTPLTQQEANAFMSLLDQALAGTSTSPSSYWSHDEEREEQTPFGNYTSLISNPKTQSGSKALLQAFAKRNRLQRFEEAKAQRAKRFVREGLAAQIDPIELEAGVDEARESIAMCKNLGEVLEWAKKEVWGINSITTCTSTDDAEQATGATTESKGDGPKYGKDTPFYSSVLQLLFLAIRDRYNFPHVALSIPRITRWLGIESYVLGVTGSLYNEVLKTQWDWLGDLQGVVSTLRQARETGILSAPQRYSPIAPAVGEERKLMGFATSEDESIRETVDRIANEVRKFVLEQQLGADAGNKRDFSFDHILGDPDQQMKAQGKKKDSAQDWSQKWLLANAEQAATLAGQPFRLLQKRMRDEERANRGWYSRSAKGDSNERGYRSDKYDRDIDSGGERRTNRMFSRAEGYQQSDERGGSRYSGSPSYGARTSRSRFSDDL</sequence>
<feature type="region of interest" description="Disordered" evidence="1">
    <location>
        <begin position="514"/>
        <end position="534"/>
    </location>
</feature>
<dbReference type="AlphaFoldDB" id="I2G0G2"/>
<dbReference type="PANTHER" id="PTHR39468:SF1">
    <property type="entry name" value="MTF2-LIKE C-TERMINAL DOMAIN-CONTAINING PROTEIN"/>
    <property type="match status" value="1"/>
</dbReference>
<dbReference type="eggNOG" id="ENOG502S7AT">
    <property type="taxonomic scope" value="Eukaryota"/>
</dbReference>
<feature type="compositionally biased region" description="Low complexity" evidence="1">
    <location>
        <begin position="1"/>
        <end position="25"/>
    </location>
</feature>
<accession>I2G0G2</accession>
<dbReference type="EMBL" id="CAGI01000176">
    <property type="protein sequence ID" value="CCF52655.1"/>
    <property type="molecule type" value="Genomic_DNA"/>
</dbReference>
<dbReference type="InterPro" id="IPR040009">
    <property type="entry name" value="Mtf2/C5D6.12-like"/>
</dbReference>
<feature type="region of interest" description="Disordered" evidence="1">
    <location>
        <begin position="1"/>
        <end position="206"/>
    </location>
</feature>
<feature type="compositionally biased region" description="Low complexity" evidence="1">
    <location>
        <begin position="91"/>
        <end position="105"/>
    </location>
</feature>
<dbReference type="PANTHER" id="PTHR39468">
    <property type="entry name" value="CHROMOSOME 7, WHOLE GENOME SHOTGUN SEQUENCE"/>
    <property type="match status" value="1"/>
</dbReference>
<dbReference type="InterPro" id="IPR043837">
    <property type="entry name" value="Mtf2-like_C"/>
</dbReference>
<feature type="domain" description="Mtf2-like C-terminal" evidence="2">
    <location>
        <begin position="316"/>
        <end position="449"/>
    </location>
</feature>
<feature type="region of interest" description="Disordered" evidence="1">
    <location>
        <begin position="572"/>
        <end position="647"/>
    </location>
</feature>
<keyword evidence="4" id="KW-1185">Reference proteome</keyword>
<dbReference type="Pfam" id="PF19189">
    <property type="entry name" value="Mtf2"/>
    <property type="match status" value="1"/>
</dbReference>
<dbReference type="Proteomes" id="UP000006174">
    <property type="component" value="Unassembled WGS sequence"/>
</dbReference>
<dbReference type="GO" id="GO:0005739">
    <property type="term" value="C:mitochondrion"/>
    <property type="evidence" value="ECO:0007669"/>
    <property type="project" value="InterPro"/>
</dbReference>
<feature type="compositionally biased region" description="Basic and acidic residues" evidence="1">
    <location>
        <begin position="581"/>
        <end position="607"/>
    </location>
</feature>
<dbReference type="HOGENOM" id="CLU_432215_0_0_1"/>
<gene>
    <name evidence="3" type="ORF">UHOR_04802</name>
</gene>
<feature type="region of interest" description="Disordered" evidence="1">
    <location>
        <begin position="351"/>
        <end position="371"/>
    </location>
</feature>
<evidence type="ECO:0000313" key="4">
    <source>
        <dbReference type="Proteomes" id="UP000006174"/>
    </source>
</evidence>
<protein>
    <recommendedName>
        <fullName evidence="2">Mtf2-like C-terminal domain-containing protein</fullName>
    </recommendedName>
</protein>
<feature type="compositionally biased region" description="Polar residues" evidence="1">
    <location>
        <begin position="74"/>
        <end position="84"/>
    </location>
</feature>
<evidence type="ECO:0000256" key="1">
    <source>
        <dbReference type="SAM" id="MobiDB-lite"/>
    </source>
</evidence>
<feature type="compositionally biased region" description="Polar residues" evidence="1">
    <location>
        <begin position="26"/>
        <end position="37"/>
    </location>
</feature>
<name>I2G0G2_USTHO</name>
<reference evidence="3 4" key="1">
    <citation type="journal article" date="2012" name="Plant Cell">
        <title>Genome comparison of barley and maize smut fungi reveals targeted loss of RNA silencing components and species-specific presence of transposable elements.</title>
        <authorList>
            <person name="Laurie J.D."/>
            <person name="Ali S."/>
            <person name="Linning R."/>
            <person name="Mannhaupt G."/>
            <person name="Wong P."/>
            <person name="Gueldener U."/>
            <person name="Muensterkoetter M."/>
            <person name="Moore R."/>
            <person name="Kahmann R."/>
            <person name="Bakkeren G."/>
            <person name="Schirawski J."/>
        </authorList>
    </citation>
    <scope>NUCLEOTIDE SEQUENCE [LARGE SCALE GENOMIC DNA]</scope>
    <source>
        <strain evidence="4">Uh4875-4</strain>
    </source>
</reference>
<dbReference type="OrthoDB" id="2444174at2759"/>